<gene>
    <name evidence="1" type="ORF">P7K49_032565</name>
</gene>
<name>A0ABQ9TYK9_SAGOE</name>
<protein>
    <submittedName>
        <fullName evidence="1">Uncharacterized protein</fullName>
    </submittedName>
</protein>
<evidence type="ECO:0000313" key="1">
    <source>
        <dbReference type="EMBL" id="KAK2089899.1"/>
    </source>
</evidence>
<organism evidence="1 2">
    <name type="scientific">Saguinus oedipus</name>
    <name type="common">Cotton-top tamarin</name>
    <name type="synonym">Oedipomidas oedipus</name>
    <dbReference type="NCBI Taxonomy" id="9490"/>
    <lineage>
        <taxon>Eukaryota</taxon>
        <taxon>Metazoa</taxon>
        <taxon>Chordata</taxon>
        <taxon>Craniata</taxon>
        <taxon>Vertebrata</taxon>
        <taxon>Euteleostomi</taxon>
        <taxon>Mammalia</taxon>
        <taxon>Eutheria</taxon>
        <taxon>Euarchontoglires</taxon>
        <taxon>Primates</taxon>
        <taxon>Haplorrhini</taxon>
        <taxon>Platyrrhini</taxon>
        <taxon>Cebidae</taxon>
        <taxon>Callitrichinae</taxon>
        <taxon>Saguinus</taxon>
    </lineage>
</organism>
<sequence>MGLEATIAAVDRERKAFLLQTKRRQAQAQRQACDHSLMAAAAAPRAQEPES</sequence>
<evidence type="ECO:0000313" key="2">
    <source>
        <dbReference type="Proteomes" id="UP001266305"/>
    </source>
</evidence>
<dbReference type="EMBL" id="JASSZA010000018">
    <property type="protein sequence ID" value="KAK2089899.1"/>
    <property type="molecule type" value="Genomic_DNA"/>
</dbReference>
<keyword evidence="2" id="KW-1185">Reference proteome</keyword>
<accession>A0ABQ9TYK9</accession>
<reference evidence="1 2" key="1">
    <citation type="submission" date="2023-05" db="EMBL/GenBank/DDBJ databases">
        <title>B98-5 Cell Line De Novo Hybrid Assembly: An Optical Mapping Approach.</title>
        <authorList>
            <person name="Kananen K."/>
            <person name="Auerbach J.A."/>
            <person name="Kautto E."/>
            <person name="Blachly J.S."/>
        </authorList>
    </citation>
    <scope>NUCLEOTIDE SEQUENCE [LARGE SCALE GENOMIC DNA]</scope>
    <source>
        <strain evidence="1">B95-8</strain>
        <tissue evidence="1">Cell line</tissue>
    </source>
</reference>
<comment type="caution">
    <text evidence="1">The sequence shown here is derived from an EMBL/GenBank/DDBJ whole genome shotgun (WGS) entry which is preliminary data.</text>
</comment>
<proteinExistence type="predicted"/>
<dbReference type="Proteomes" id="UP001266305">
    <property type="component" value="Unassembled WGS sequence"/>
</dbReference>